<evidence type="ECO:0000313" key="3">
    <source>
        <dbReference type="Proteomes" id="UP000653480"/>
    </source>
</evidence>
<evidence type="ECO:0000256" key="1">
    <source>
        <dbReference type="SAM" id="MobiDB-lite"/>
    </source>
</evidence>
<evidence type="ECO:0000313" key="2">
    <source>
        <dbReference type="EMBL" id="GGO25424.1"/>
    </source>
</evidence>
<comment type="caution">
    <text evidence="2">The sequence shown here is derived from an EMBL/GenBank/DDBJ whole genome shotgun (WGS) entry which is preliminary data.</text>
</comment>
<dbReference type="EMBL" id="BMMN01000013">
    <property type="protein sequence ID" value="GGO25424.1"/>
    <property type="molecule type" value="Genomic_DNA"/>
</dbReference>
<gene>
    <name evidence="2" type="ORF">GCM10011574_56870</name>
</gene>
<dbReference type="AlphaFoldDB" id="A0A8H9H8T0"/>
<feature type="region of interest" description="Disordered" evidence="1">
    <location>
        <begin position="69"/>
        <end position="117"/>
    </location>
</feature>
<accession>A0A8H9H8T0</accession>
<proteinExistence type="predicted"/>
<sequence>MRSQHKCDTALLVICPDRSTARWCERTIHLGPGGAITPLAIDPGRIPLITDPDQARASPELAVLSAVAHPAEADDEQDGQASGGDVDFLPSLKGGDSNPHGLGFLLHSRPPVREDSR</sequence>
<organism evidence="2 3">
    <name type="scientific">Microbispora bryophytorum</name>
    <dbReference type="NCBI Taxonomy" id="1460882"/>
    <lineage>
        <taxon>Bacteria</taxon>
        <taxon>Bacillati</taxon>
        <taxon>Actinomycetota</taxon>
        <taxon>Actinomycetes</taxon>
        <taxon>Streptosporangiales</taxon>
        <taxon>Streptosporangiaceae</taxon>
        <taxon>Microbispora</taxon>
    </lineage>
</organism>
<reference evidence="2" key="2">
    <citation type="submission" date="2020-09" db="EMBL/GenBank/DDBJ databases">
        <authorList>
            <person name="Sun Q."/>
            <person name="Zhou Y."/>
        </authorList>
    </citation>
    <scope>NUCLEOTIDE SEQUENCE</scope>
    <source>
        <strain evidence="2">CGMCC 4.7138</strain>
    </source>
</reference>
<protein>
    <submittedName>
        <fullName evidence="2">Uncharacterized protein</fullName>
    </submittedName>
</protein>
<dbReference type="Proteomes" id="UP000653480">
    <property type="component" value="Unassembled WGS sequence"/>
</dbReference>
<name>A0A8H9H8T0_9ACTN</name>
<reference evidence="2" key="1">
    <citation type="journal article" date="2014" name="Int. J. Syst. Evol. Microbiol.">
        <title>Complete genome sequence of Corynebacterium casei LMG S-19264T (=DSM 44701T), isolated from a smear-ripened cheese.</title>
        <authorList>
            <consortium name="US DOE Joint Genome Institute (JGI-PGF)"/>
            <person name="Walter F."/>
            <person name="Albersmeier A."/>
            <person name="Kalinowski J."/>
            <person name="Ruckert C."/>
        </authorList>
    </citation>
    <scope>NUCLEOTIDE SEQUENCE</scope>
    <source>
        <strain evidence="2">CGMCC 4.7138</strain>
    </source>
</reference>
<keyword evidence="3" id="KW-1185">Reference proteome</keyword>
<dbReference type="OrthoDB" id="3207839at2"/>